<name>A0A059DF79_EUCGR</name>
<dbReference type="EMBL" id="KK198753">
    <property type="protein sequence ID" value="KCW88885.1"/>
    <property type="molecule type" value="Genomic_DNA"/>
</dbReference>
<dbReference type="PANTHER" id="PTHR35304">
    <property type="entry name" value="OS05G0120300 PROTEIN-RELATED"/>
    <property type="match status" value="1"/>
</dbReference>
<gene>
    <name evidence="1" type="ORF">EUGRSUZ_A01213</name>
</gene>
<dbReference type="Gramene" id="KCW88885">
    <property type="protein sequence ID" value="KCW88885"/>
    <property type="gene ID" value="EUGRSUZ_A01213"/>
</dbReference>
<dbReference type="PANTHER" id="PTHR35304:SF1">
    <property type="entry name" value="OS05G0120300 PROTEIN"/>
    <property type="match status" value="1"/>
</dbReference>
<dbReference type="AlphaFoldDB" id="A0A059DF79"/>
<evidence type="ECO:0000313" key="1">
    <source>
        <dbReference type="EMBL" id="KCW88885.1"/>
    </source>
</evidence>
<organism evidence="1">
    <name type="scientific">Eucalyptus grandis</name>
    <name type="common">Flooded gum</name>
    <dbReference type="NCBI Taxonomy" id="71139"/>
    <lineage>
        <taxon>Eukaryota</taxon>
        <taxon>Viridiplantae</taxon>
        <taxon>Streptophyta</taxon>
        <taxon>Embryophyta</taxon>
        <taxon>Tracheophyta</taxon>
        <taxon>Spermatophyta</taxon>
        <taxon>Magnoliopsida</taxon>
        <taxon>eudicotyledons</taxon>
        <taxon>Gunneridae</taxon>
        <taxon>Pentapetalae</taxon>
        <taxon>rosids</taxon>
        <taxon>malvids</taxon>
        <taxon>Myrtales</taxon>
        <taxon>Myrtaceae</taxon>
        <taxon>Myrtoideae</taxon>
        <taxon>Eucalypteae</taxon>
        <taxon>Eucalyptus</taxon>
    </lineage>
</organism>
<dbReference type="OrthoDB" id="749576at2759"/>
<reference evidence="1" key="1">
    <citation type="submission" date="2013-07" db="EMBL/GenBank/DDBJ databases">
        <title>The genome of Eucalyptus grandis.</title>
        <authorList>
            <person name="Schmutz J."/>
            <person name="Hayes R."/>
            <person name="Myburg A."/>
            <person name="Tuskan G."/>
            <person name="Grattapaglia D."/>
            <person name="Rokhsar D.S."/>
        </authorList>
    </citation>
    <scope>NUCLEOTIDE SEQUENCE</scope>
    <source>
        <tissue evidence="1">Leaf extractions</tissue>
    </source>
</reference>
<dbReference type="FunCoup" id="A0A059DF79">
    <property type="interactions" value="34"/>
</dbReference>
<accession>A0A059DF79</accession>
<proteinExistence type="predicted"/>
<dbReference type="STRING" id="71139.A0A059DF79"/>
<dbReference type="KEGG" id="egr:104436140"/>
<protein>
    <submittedName>
        <fullName evidence="1">Uncharacterized protein</fullName>
    </submittedName>
</protein>
<dbReference type="OMA" id="RELSWST"/>
<dbReference type="eggNOG" id="ENOG502S3NQ">
    <property type="taxonomic scope" value="Eukaryota"/>
</dbReference>
<sequence length="149" mass="17185">MSSVCITNCLNDTVCCDPRIPVRATYVNLYKWPESDADFVRSVTAQGRDQHPYRAKVVDSISCRQMYLRSYPFSKEEDHVSKTKCFGGERKRGDNKETTRGRTRGNKRCTVLRRVRELSWSTVSRIFHRLLSCSASVDIVESKLKEGRN</sequence>
<dbReference type="InParanoid" id="A0A059DF79"/>